<dbReference type="GeneID" id="61276028"/>
<dbReference type="PANTHER" id="PTHR43407:SF1">
    <property type="entry name" value="LENGSIN"/>
    <property type="match status" value="1"/>
</dbReference>
<evidence type="ECO:0000256" key="2">
    <source>
        <dbReference type="PROSITE-ProRule" id="PRU01331"/>
    </source>
</evidence>
<evidence type="ECO:0000256" key="1">
    <source>
        <dbReference type="ARBA" id="ARBA00009897"/>
    </source>
</evidence>
<dbReference type="GO" id="GO:0006542">
    <property type="term" value="P:glutamine biosynthetic process"/>
    <property type="evidence" value="ECO:0007669"/>
    <property type="project" value="InterPro"/>
</dbReference>
<dbReference type="OMA" id="PHPHEFE"/>
<evidence type="ECO:0000313" key="6">
    <source>
        <dbReference type="EMBL" id="MDB9222031.1"/>
    </source>
</evidence>
<gene>
    <name evidence="7" type="ORF">DWW24_13350</name>
    <name evidence="8" type="ORF">DXA53_00440</name>
    <name evidence="5" type="ORF">L0P03_00450</name>
    <name evidence="6" type="ORF">PN645_03305</name>
</gene>
<dbReference type="GO" id="GO:0005737">
    <property type="term" value="C:cytoplasm"/>
    <property type="evidence" value="ECO:0007669"/>
    <property type="project" value="TreeGrafter"/>
</dbReference>
<accession>A0A3D1UH50</accession>
<comment type="similarity">
    <text evidence="1 2 3">Belongs to the glutamine synthetase family.</text>
</comment>
<dbReference type="SMART" id="SM01230">
    <property type="entry name" value="Gln-synt_C"/>
    <property type="match status" value="1"/>
</dbReference>
<proteinExistence type="inferred from homology"/>
<dbReference type="InterPro" id="IPR014746">
    <property type="entry name" value="Gln_synth/guanido_kin_cat_dom"/>
</dbReference>
<dbReference type="RefSeq" id="WP_013612976.1">
    <property type="nucleotide sequence ID" value="NZ_BAABYK010000001.1"/>
</dbReference>
<comment type="caution">
    <text evidence="8">The sequence shown here is derived from an EMBL/GenBank/DDBJ whole genome shotgun (WGS) entry which is preliminary data.</text>
</comment>
<dbReference type="EMBL" id="JAKNDN010000001">
    <property type="protein sequence ID" value="MCG4958328.1"/>
    <property type="molecule type" value="Genomic_DNA"/>
</dbReference>
<dbReference type="InterPro" id="IPR008147">
    <property type="entry name" value="Gln_synt_N"/>
</dbReference>
<reference evidence="6" key="3">
    <citation type="submission" date="2023-01" db="EMBL/GenBank/DDBJ databases">
        <title>Human gut microbiome strain richness.</title>
        <authorList>
            <person name="Chen-Liaw A."/>
        </authorList>
    </citation>
    <scope>NUCLEOTIDE SEQUENCE</scope>
    <source>
        <strain evidence="6">RTP21484st1_B7_RTP21484_190118</strain>
    </source>
</reference>
<dbReference type="Pfam" id="PF00120">
    <property type="entry name" value="Gln-synt_C"/>
    <property type="match status" value="1"/>
</dbReference>
<feature type="domain" description="GS catalytic" evidence="4">
    <location>
        <begin position="128"/>
        <end position="501"/>
    </location>
</feature>
<dbReference type="InterPro" id="IPR036651">
    <property type="entry name" value="Gln_synt_N_sf"/>
</dbReference>
<dbReference type="Gene3D" id="3.10.20.70">
    <property type="entry name" value="Glutamine synthetase, N-terminal domain"/>
    <property type="match status" value="1"/>
</dbReference>
<dbReference type="GO" id="GO:0004356">
    <property type="term" value="F:glutamine synthetase activity"/>
    <property type="evidence" value="ECO:0007669"/>
    <property type="project" value="InterPro"/>
</dbReference>
<dbReference type="Pfam" id="PF03951">
    <property type="entry name" value="Gln-synt_N"/>
    <property type="match status" value="1"/>
</dbReference>
<dbReference type="GO" id="GO:0016020">
    <property type="term" value="C:membrane"/>
    <property type="evidence" value="ECO:0007669"/>
    <property type="project" value="TreeGrafter"/>
</dbReference>
<reference evidence="5" key="2">
    <citation type="submission" date="2022-01" db="EMBL/GenBank/DDBJ databases">
        <title>Collection of gut derived symbiotic bacterial strains cultured from healthy donors.</title>
        <authorList>
            <person name="Lin H."/>
            <person name="Kohout C."/>
            <person name="Waligurski E."/>
            <person name="Pamer E.G."/>
        </authorList>
    </citation>
    <scope>NUCLEOTIDE SEQUENCE</scope>
    <source>
        <strain evidence="5">DFI.1.149</strain>
    </source>
</reference>
<dbReference type="Proteomes" id="UP000283426">
    <property type="component" value="Unassembled WGS sequence"/>
</dbReference>
<dbReference type="EMBL" id="QRYW01000028">
    <property type="protein sequence ID" value="RGV23472.1"/>
    <property type="molecule type" value="Genomic_DNA"/>
</dbReference>
<dbReference type="Proteomes" id="UP001212263">
    <property type="component" value="Unassembled WGS sequence"/>
</dbReference>
<dbReference type="PANTHER" id="PTHR43407">
    <property type="entry name" value="GLUTAMINE SYNTHETASE"/>
    <property type="match status" value="1"/>
</dbReference>
<dbReference type="InterPro" id="IPR008146">
    <property type="entry name" value="Gln_synth_cat_dom"/>
</dbReference>
<dbReference type="Proteomes" id="UP000284434">
    <property type="component" value="Unassembled WGS sequence"/>
</dbReference>
<reference evidence="9 10" key="1">
    <citation type="submission" date="2018-08" db="EMBL/GenBank/DDBJ databases">
        <title>A genome reference for cultivated species of the human gut microbiota.</title>
        <authorList>
            <person name="Zou Y."/>
            <person name="Xue W."/>
            <person name="Luo G."/>
        </authorList>
    </citation>
    <scope>NUCLEOTIDE SEQUENCE [LARGE SCALE GENOMIC DNA]</scope>
    <source>
        <strain evidence="7 9">AF14-6AC</strain>
        <strain evidence="8 10">OF03-11</strain>
    </source>
</reference>
<dbReference type="SUPFAM" id="SSF54368">
    <property type="entry name" value="Glutamine synthetase, N-terminal domain"/>
    <property type="match status" value="1"/>
</dbReference>
<evidence type="ECO:0000313" key="8">
    <source>
        <dbReference type="EMBL" id="RGY09801.1"/>
    </source>
</evidence>
<evidence type="ECO:0000313" key="5">
    <source>
        <dbReference type="EMBL" id="MCG4958328.1"/>
    </source>
</evidence>
<name>A0A3D1UH50_9BACT</name>
<dbReference type="PROSITE" id="PS51987">
    <property type="entry name" value="GS_CATALYTIC"/>
    <property type="match status" value="1"/>
</dbReference>
<protein>
    <submittedName>
        <fullName evidence="5 8">Glutamine synthetase</fullName>
    </submittedName>
</protein>
<dbReference type="Proteomes" id="UP001199750">
    <property type="component" value="Unassembled WGS sequence"/>
</dbReference>
<dbReference type="SUPFAM" id="SSF55931">
    <property type="entry name" value="Glutamine synthetase/guanido kinase"/>
    <property type="match status" value="1"/>
</dbReference>
<evidence type="ECO:0000259" key="4">
    <source>
        <dbReference type="PROSITE" id="PS51987"/>
    </source>
</evidence>
<dbReference type="EMBL" id="QSCO01000001">
    <property type="protein sequence ID" value="RGY09801.1"/>
    <property type="molecule type" value="Genomic_DNA"/>
</dbReference>
<evidence type="ECO:0000313" key="7">
    <source>
        <dbReference type="EMBL" id="RGV23472.1"/>
    </source>
</evidence>
<dbReference type="Gene3D" id="3.30.590.10">
    <property type="entry name" value="Glutamine synthetase/guanido kinase, catalytic domain"/>
    <property type="match status" value="1"/>
</dbReference>
<sequence length="501" mass="56178">MEGNTILNPNPLVKFLNKPQKEFTKADIIRYVTKNDIEMINFRYAGADGRLKTLNFIINSLEHLDSILTYGERVDGSSLFPYIQAGSSDLYVIPRYRTAFLNPFSDIPALDILCSYYTKDGKPLESAPEYTLRKAHEEFKKVTGMEFQAMGELEYYVISEKEDLFETPDQRGYHESMPFCKWANLRKEAMRAIAQAGGQIKYGHSEVGNFTIGNLQYEQNEIEFLPVDIEEAADQLVIAKWILRTLAYQYGVDLTFAPKITTGKAGSGLHIHTRLMKEGKNMYIENGQLTEAAKKAIAGILEIAPSLTAFGNTNPTSYFRLVPHQEAPTNICWGDRNRSVLVRVPLGWTQGANEMITDANPLEQAGHADLSTKQTIEFRCPDGSADVYLLLAGLAVAARHGFEMPDALPYAEERYVNVNIFDDAHKHIAERLSHLPTSCAESAECLANQRAIYEAQGVFSASLIDGMIDKLNSYHDKTLRQDISNHPENIQALVKKFINAG</sequence>
<evidence type="ECO:0000313" key="10">
    <source>
        <dbReference type="Proteomes" id="UP000284434"/>
    </source>
</evidence>
<evidence type="ECO:0000256" key="3">
    <source>
        <dbReference type="RuleBase" id="RU000384"/>
    </source>
</evidence>
<evidence type="ECO:0000313" key="9">
    <source>
        <dbReference type="Proteomes" id="UP000283426"/>
    </source>
</evidence>
<dbReference type="AlphaFoldDB" id="A0A3D1UH50"/>
<dbReference type="EMBL" id="JAQMRD010000003">
    <property type="protein sequence ID" value="MDB9222031.1"/>
    <property type="molecule type" value="Genomic_DNA"/>
</dbReference>
<organism evidence="8 10">
    <name type="scientific">Odoribacter splanchnicus</name>
    <dbReference type="NCBI Taxonomy" id="28118"/>
    <lineage>
        <taxon>Bacteria</taxon>
        <taxon>Pseudomonadati</taxon>
        <taxon>Bacteroidota</taxon>
        <taxon>Bacteroidia</taxon>
        <taxon>Bacteroidales</taxon>
        <taxon>Odoribacteraceae</taxon>
        <taxon>Odoribacter</taxon>
    </lineage>
</organism>
<dbReference type="GO" id="GO:0019740">
    <property type="term" value="P:nitrogen utilization"/>
    <property type="evidence" value="ECO:0007669"/>
    <property type="project" value="TreeGrafter"/>
</dbReference>